<accession>A0ABD2PI26</accession>
<feature type="compositionally biased region" description="Pro residues" evidence="1">
    <location>
        <begin position="65"/>
        <end position="79"/>
    </location>
</feature>
<comment type="caution">
    <text evidence="2">The sequence shown here is derived from an EMBL/GenBank/DDBJ whole genome shotgun (WGS) entry which is preliminary data.</text>
</comment>
<reference evidence="2 3" key="1">
    <citation type="submission" date="2024-11" db="EMBL/GenBank/DDBJ databases">
        <title>Adaptive evolution of stress response genes in parasites aligns with host niche diversity.</title>
        <authorList>
            <person name="Hahn C."/>
            <person name="Resl P."/>
        </authorList>
    </citation>
    <scope>NUCLEOTIDE SEQUENCE [LARGE SCALE GENOMIC DNA]</scope>
    <source>
        <strain evidence="2">EGGRZ-B1_66</strain>
        <tissue evidence="2">Body</tissue>
    </source>
</reference>
<proteinExistence type="predicted"/>
<feature type="region of interest" description="Disordered" evidence="1">
    <location>
        <begin position="13"/>
        <end position="91"/>
    </location>
</feature>
<protein>
    <submittedName>
        <fullName evidence="2">Uncharacterized protein</fullName>
    </submittedName>
</protein>
<evidence type="ECO:0000256" key="1">
    <source>
        <dbReference type="SAM" id="MobiDB-lite"/>
    </source>
</evidence>
<feature type="compositionally biased region" description="Polar residues" evidence="1">
    <location>
        <begin position="16"/>
        <end position="37"/>
    </location>
</feature>
<keyword evidence="3" id="KW-1185">Reference proteome</keyword>
<name>A0ABD2PI26_9PLAT</name>
<dbReference type="Proteomes" id="UP001626550">
    <property type="component" value="Unassembled WGS sequence"/>
</dbReference>
<dbReference type="AlphaFoldDB" id="A0ABD2PI26"/>
<sequence length="115" mass="12074">MVGNLGGLQAPLLVTASDTSNSGNTMMMIRQSGNCSQSTTASNSSPGTSPNSTNLAPQTNKSQLPSPPDQPLPPLPPTTPTSDLSPRLFPARLSNSRDADFYYSQSCGQFTPFLL</sequence>
<gene>
    <name evidence="2" type="ORF">Ciccas_014539</name>
</gene>
<evidence type="ECO:0000313" key="2">
    <source>
        <dbReference type="EMBL" id="KAL3306962.1"/>
    </source>
</evidence>
<evidence type="ECO:0000313" key="3">
    <source>
        <dbReference type="Proteomes" id="UP001626550"/>
    </source>
</evidence>
<dbReference type="EMBL" id="JBJKFK010008847">
    <property type="protein sequence ID" value="KAL3306962.1"/>
    <property type="molecule type" value="Genomic_DNA"/>
</dbReference>
<feature type="compositionally biased region" description="Low complexity" evidence="1">
    <location>
        <begin position="38"/>
        <end position="54"/>
    </location>
</feature>
<organism evidence="2 3">
    <name type="scientific">Cichlidogyrus casuarinus</name>
    <dbReference type="NCBI Taxonomy" id="1844966"/>
    <lineage>
        <taxon>Eukaryota</taxon>
        <taxon>Metazoa</taxon>
        <taxon>Spiralia</taxon>
        <taxon>Lophotrochozoa</taxon>
        <taxon>Platyhelminthes</taxon>
        <taxon>Monogenea</taxon>
        <taxon>Monopisthocotylea</taxon>
        <taxon>Dactylogyridea</taxon>
        <taxon>Ancyrocephalidae</taxon>
        <taxon>Cichlidogyrus</taxon>
    </lineage>
</organism>